<feature type="region of interest" description="Disordered" evidence="1">
    <location>
        <begin position="205"/>
        <end position="482"/>
    </location>
</feature>
<dbReference type="RefSeq" id="WP_057740210.1">
    <property type="nucleotide sequence ID" value="NZ_JQBW01000006.1"/>
</dbReference>
<keyword evidence="4" id="KW-1185">Reference proteome</keyword>
<organism evidence="3 4">
    <name type="scientific">Limosilactobacillus secaliphilus</name>
    <dbReference type="NCBI Taxonomy" id="396268"/>
    <lineage>
        <taxon>Bacteria</taxon>
        <taxon>Bacillati</taxon>
        <taxon>Bacillota</taxon>
        <taxon>Bacilli</taxon>
        <taxon>Lactobacillales</taxon>
        <taxon>Lactobacillaceae</taxon>
        <taxon>Limosilactobacillus</taxon>
    </lineage>
</organism>
<gene>
    <name evidence="3" type="ORF">IV45_GL000019</name>
</gene>
<evidence type="ECO:0000256" key="1">
    <source>
        <dbReference type="SAM" id="MobiDB-lite"/>
    </source>
</evidence>
<dbReference type="EMBL" id="JQBW01000006">
    <property type="protein sequence ID" value="KRN58987.1"/>
    <property type="molecule type" value="Genomic_DNA"/>
</dbReference>
<feature type="compositionally biased region" description="Polar residues" evidence="1">
    <location>
        <begin position="466"/>
        <end position="481"/>
    </location>
</feature>
<comment type="caution">
    <text evidence="3">The sequence shown here is derived from an EMBL/GenBank/DDBJ whole genome shotgun (WGS) entry which is preliminary data.</text>
</comment>
<reference evidence="3 4" key="1">
    <citation type="journal article" date="2015" name="Genome Announc.">
        <title>Expanding the biotechnology potential of lactobacilli through comparative genomics of 213 strains and associated genera.</title>
        <authorList>
            <person name="Sun Z."/>
            <person name="Harris H.M."/>
            <person name="McCann A."/>
            <person name="Guo C."/>
            <person name="Argimon S."/>
            <person name="Zhang W."/>
            <person name="Yang X."/>
            <person name="Jeffery I.B."/>
            <person name="Cooney J.C."/>
            <person name="Kagawa T.F."/>
            <person name="Liu W."/>
            <person name="Song Y."/>
            <person name="Salvetti E."/>
            <person name="Wrobel A."/>
            <person name="Rasinkangas P."/>
            <person name="Parkhill J."/>
            <person name="Rea M.C."/>
            <person name="O'Sullivan O."/>
            <person name="Ritari J."/>
            <person name="Douillard F.P."/>
            <person name="Paul Ross R."/>
            <person name="Yang R."/>
            <person name="Briner A.E."/>
            <person name="Felis G.E."/>
            <person name="de Vos W.M."/>
            <person name="Barrangou R."/>
            <person name="Klaenhammer T.R."/>
            <person name="Caufield P.W."/>
            <person name="Cui Y."/>
            <person name="Zhang H."/>
            <person name="O'Toole P.W."/>
        </authorList>
    </citation>
    <scope>NUCLEOTIDE SEQUENCE [LARGE SCALE GENOMIC DNA]</scope>
    <source>
        <strain evidence="3 4">DSM 17896</strain>
    </source>
</reference>
<dbReference type="NCBIfam" id="TIGR01167">
    <property type="entry name" value="LPXTG_anchor"/>
    <property type="match status" value="1"/>
</dbReference>
<keyword evidence="2" id="KW-0472">Membrane</keyword>
<feature type="compositionally biased region" description="Polar residues" evidence="1">
    <location>
        <begin position="205"/>
        <end position="219"/>
    </location>
</feature>
<keyword evidence="2" id="KW-0812">Transmembrane</keyword>
<dbReference type="Proteomes" id="UP000050934">
    <property type="component" value="Unassembled WGS sequence"/>
</dbReference>
<sequence>MTKQGKQIWQGALLAQLTLLLVIGAPAVIHAAHVDSGEAVVKKAPEKHHEKTTMVIYQLRSEDGKIHQDKKVVVKWQKGNDGQLHPNCSEKISKIRFDSIGDYHPTVHHTPAPDLDPDEAEIIYHVPYLAQDDQRGLIDAAAVHIKDDEGHKIQTQYFYCTPGQATFTVHPHLADGLVPVNPKSGDVTFTRDKRRWIINQTMIVKHQTQQGQKTDAEGQTTPTSDPSATDTKTSTSPTKHETGHPSSTTDKAPTKTDPGKEQPAKSEADKTPSKSTASQPSDDKGDAGKAGEQTDQPSKQAKPATKPDESDQPTKPQEGSQTDHHASAQPEETNPVKKPSEAAASKPADESHAHPADKPTAKPTHEEEPTSMKHDQEPSDDQSQLVSPSAEPQSSSAHEEGTPTKHRKPAKHHHRKPAKTGHHDQADSDDAAADAEVVEGNSDQPLSNRQQSTTSTATTGTEMSEAPTTTSPQTQFVTPKGQSKLPLSEFVDHQGAHHKNDKDALLDHELTKLGQPMKKKAHQARLPQTGNHGDMLVTLSGFLLGLFSMLFARRRSH</sequence>
<proteinExistence type="predicted"/>
<feature type="compositionally biased region" description="Polar residues" evidence="1">
    <location>
        <begin position="441"/>
        <end position="451"/>
    </location>
</feature>
<feature type="compositionally biased region" description="Polar residues" evidence="1">
    <location>
        <begin position="381"/>
        <end position="396"/>
    </location>
</feature>
<accession>A0A0R2I271</accession>
<feature type="compositionally biased region" description="Acidic residues" evidence="1">
    <location>
        <begin position="427"/>
        <end position="437"/>
    </location>
</feature>
<feature type="transmembrane region" description="Helical" evidence="2">
    <location>
        <begin position="535"/>
        <end position="552"/>
    </location>
</feature>
<protein>
    <submittedName>
        <fullName evidence="3">Uncharacterized protein</fullName>
    </submittedName>
</protein>
<feature type="compositionally biased region" description="Basic residues" evidence="1">
    <location>
        <begin position="404"/>
        <end position="420"/>
    </location>
</feature>
<evidence type="ECO:0000313" key="4">
    <source>
        <dbReference type="Proteomes" id="UP000050934"/>
    </source>
</evidence>
<name>A0A0R2I271_9LACO</name>
<feature type="compositionally biased region" description="Basic and acidic residues" evidence="1">
    <location>
        <begin position="252"/>
        <end position="272"/>
    </location>
</feature>
<dbReference type="PATRIC" id="fig|396268.3.peg.20"/>
<keyword evidence="2" id="KW-1133">Transmembrane helix</keyword>
<feature type="compositionally biased region" description="Basic and acidic residues" evidence="1">
    <location>
        <begin position="347"/>
        <end position="377"/>
    </location>
</feature>
<dbReference type="AlphaFoldDB" id="A0A0R2I271"/>
<feature type="compositionally biased region" description="Low complexity" evidence="1">
    <location>
        <begin position="220"/>
        <end position="237"/>
    </location>
</feature>
<evidence type="ECO:0000256" key="2">
    <source>
        <dbReference type="SAM" id="Phobius"/>
    </source>
</evidence>
<feature type="compositionally biased region" description="Low complexity" evidence="1">
    <location>
        <begin position="452"/>
        <end position="461"/>
    </location>
</feature>
<evidence type="ECO:0000313" key="3">
    <source>
        <dbReference type="EMBL" id="KRN58987.1"/>
    </source>
</evidence>
<dbReference type="STRING" id="396268.IV45_GL000019"/>